<feature type="transmembrane region" description="Helical" evidence="8">
    <location>
        <begin position="82"/>
        <end position="100"/>
    </location>
</feature>
<feature type="transmembrane region" description="Helical" evidence="8">
    <location>
        <begin position="6"/>
        <end position="25"/>
    </location>
</feature>
<feature type="transmembrane region" description="Helical" evidence="8">
    <location>
        <begin position="314"/>
        <end position="330"/>
    </location>
</feature>
<evidence type="ECO:0000256" key="2">
    <source>
        <dbReference type="ARBA" id="ARBA00022475"/>
    </source>
</evidence>
<comment type="caution">
    <text evidence="9">The sequence shown here is derived from an EMBL/GenBank/DDBJ whole genome shotgun (WGS) entry which is preliminary data.</text>
</comment>
<accession>A0ABT7N121</accession>
<evidence type="ECO:0000256" key="6">
    <source>
        <dbReference type="ARBA" id="ARBA00023136"/>
    </source>
</evidence>
<sequence length="407" mass="44127">MSRRAVLWVAFVFVHAAVAVLGFLLPMEPMGDVYKVYEPWSTAAVTGHGIVGITEPWVYPQLALIPMILAHGFVWITQNYTAAWAILVTVADALAFWMLVGRGRSVGRNVGAWFWLCFIALLGPVGMYRLDGFTVPLALAGCLWLVGRPWLGGILLSIATWMKVWPAALIAAAVIAVRRRMAIVGAALIVTGLTILGVVVAGGGKYVFGFIGDQTVRGLQLEAPVATVYLWQTVLHIPGSALYWDSRLVTFSLHGPGEDVVIALMTPLLAIAVLAIAVIGAFKAWERASFHALFPPLALSLVLAMIVFNKVGSPQYVTWIAAPLIVGLVIDRRRWRGPATVALVLAFVTLLEYPIFYRELLVGDPFAAVLMTLRTALTVALLVWALVRLVRVPVAGRVKRPQPVAAP</sequence>
<evidence type="ECO:0000256" key="1">
    <source>
        <dbReference type="ARBA" id="ARBA00004651"/>
    </source>
</evidence>
<keyword evidence="4 8" id="KW-0812">Transmembrane</keyword>
<evidence type="ECO:0000313" key="9">
    <source>
        <dbReference type="EMBL" id="MDL9980404.1"/>
    </source>
</evidence>
<reference evidence="9 10" key="1">
    <citation type="submission" date="2023-06" db="EMBL/GenBank/DDBJ databases">
        <title>Microbacterium sp. nov., isolated from a waste landfill.</title>
        <authorList>
            <person name="Wen W."/>
        </authorList>
    </citation>
    <scope>NUCLEOTIDE SEQUENCE [LARGE SCALE GENOMIC DNA]</scope>
    <source>
        <strain evidence="9 10">ASV49</strain>
    </source>
</reference>
<evidence type="ECO:0000256" key="3">
    <source>
        <dbReference type="ARBA" id="ARBA00022679"/>
    </source>
</evidence>
<dbReference type="Pfam" id="PF09594">
    <property type="entry name" value="GT87"/>
    <property type="match status" value="1"/>
</dbReference>
<feature type="transmembrane region" description="Helical" evidence="8">
    <location>
        <begin position="337"/>
        <end position="356"/>
    </location>
</feature>
<keyword evidence="3" id="KW-0808">Transferase</keyword>
<name>A0ABT7N121_9MICO</name>
<feature type="transmembrane region" description="Helical" evidence="8">
    <location>
        <begin position="368"/>
        <end position="390"/>
    </location>
</feature>
<evidence type="ECO:0000256" key="4">
    <source>
        <dbReference type="ARBA" id="ARBA00022692"/>
    </source>
</evidence>
<comment type="similarity">
    <text evidence="7">Belongs to the glycosyltransferase 87 family.</text>
</comment>
<dbReference type="RefSeq" id="WP_286289356.1">
    <property type="nucleotide sequence ID" value="NZ_JASXSZ010000004.1"/>
</dbReference>
<protein>
    <submittedName>
        <fullName evidence="9">Glycosyltransferase 87 family protein</fullName>
    </submittedName>
</protein>
<keyword evidence="5 8" id="KW-1133">Transmembrane helix</keyword>
<feature type="transmembrane region" description="Helical" evidence="8">
    <location>
        <begin position="289"/>
        <end position="308"/>
    </location>
</feature>
<evidence type="ECO:0000256" key="8">
    <source>
        <dbReference type="SAM" id="Phobius"/>
    </source>
</evidence>
<dbReference type="Proteomes" id="UP001235064">
    <property type="component" value="Unassembled WGS sequence"/>
</dbReference>
<evidence type="ECO:0000313" key="10">
    <source>
        <dbReference type="Proteomes" id="UP001235064"/>
    </source>
</evidence>
<organism evidence="9 10">
    <name type="scientific">Microbacterium candidum</name>
    <dbReference type="NCBI Taxonomy" id="3041922"/>
    <lineage>
        <taxon>Bacteria</taxon>
        <taxon>Bacillati</taxon>
        <taxon>Actinomycetota</taxon>
        <taxon>Actinomycetes</taxon>
        <taxon>Micrococcales</taxon>
        <taxon>Microbacteriaceae</taxon>
        <taxon>Microbacterium</taxon>
    </lineage>
</organism>
<evidence type="ECO:0000256" key="7">
    <source>
        <dbReference type="ARBA" id="ARBA00024033"/>
    </source>
</evidence>
<evidence type="ECO:0000256" key="5">
    <source>
        <dbReference type="ARBA" id="ARBA00022989"/>
    </source>
</evidence>
<feature type="transmembrane region" description="Helical" evidence="8">
    <location>
        <begin position="260"/>
        <end position="282"/>
    </location>
</feature>
<keyword evidence="2" id="KW-1003">Cell membrane</keyword>
<keyword evidence="10" id="KW-1185">Reference proteome</keyword>
<dbReference type="EMBL" id="JASXSZ010000004">
    <property type="protein sequence ID" value="MDL9980404.1"/>
    <property type="molecule type" value="Genomic_DNA"/>
</dbReference>
<feature type="transmembrane region" description="Helical" evidence="8">
    <location>
        <begin position="182"/>
        <end position="203"/>
    </location>
</feature>
<proteinExistence type="inferred from homology"/>
<gene>
    <name evidence="9" type="ORF">QSV35_13755</name>
</gene>
<feature type="transmembrane region" description="Helical" evidence="8">
    <location>
        <begin position="150"/>
        <end position="175"/>
    </location>
</feature>
<keyword evidence="6 8" id="KW-0472">Membrane</keyword>
<comment type="subcellular location">
    <subcellularLocation>
        <location evidence="1">Cell membrane</location>
        <topology evidence="1">Multi-pass membrane protein</topology>
    </subcellularLocation>
</comment>
<dbReference type="InterPro" id="IPR018584">
    <property type="entry name" value="GT87"/>
</dbReference>
<feature type="transmembrane region" description="Helical" evidence="8">
    <location>
        <begin position="112"/>
        <end position="130"/>
    </location>
</feature>